<comment type="caution">
    <text evidence="2">The sequence shown here is derived from an EMBL/GenBank/DDBJ whole genome shotgun (WGS) entry which is preliminary data.</text>
</comment>
<dbReference type="EMBL" id="JAEAOA010000970">
    <property type="protein sequence ID" value="KAK3604460.1"/>
    <property type="molecule type" value="Genomic_DNA"/>
</dbReference>
<dbReference type="AlphaFoldDB" id="A0AAE0T5Y7"/>
<dbReference type="Proteomes" id="UP001195483">
    <property type="component" value="Unassembled WGS sequence"/>
</dbReference>
<reference evidence="2" key="3">
    <citation type="submission" date="2023-05" db="EMBL/GenBank/DDBJ databases">
        <authorList>
            <person name="Smith C.H."/>
        </authorList>
    </citation>
    <scope>NUCLEOTIDE SEQUENCE</scope>
    <source>
        <strain evidence="2">CHS0354</strain>
        <tissue evidence="2">Mantle</tissue>
    </source>
</reference>
<keyword evidence="1" id="KW-0812">Transmembrane</keyword>
<proteinExistence type="predicted"/>
<keyword evidence="1" id="KW-0472">Membrane</keyword>
<evidence type="ECO:0000313" key="3">
    <source>
        <dbReference type="Proteomes" id="UP001195483"/>
    </source>
</evidence>
<protein>
    <submittedName>
        <fullName evidence="2">Uncharacterized protein</fullName>
    </submittedName>
</protein>
<evidence type="ECO:0000313" key="2">
    <source>
        <dbReference type="EMBL" id="KAK3604460.1"/>
    </source>
</evidence>
<feature type="transmembrane region" description="Helical" evidence="1">
    <location>
        <begin position="172"/>
        <end position="193"/>
    </location>
</feature>
<evidence type="ECO:0000256" key="1">
    <source>
        <dbReference type="SAM" id="Phobius"/>
    </source>
</evidence>
<accession>A0AAE0T5Y7</accession>
<gene>
    <name evidence="2" type="ORF">CHS0354_015634</name>
</gene>
<keyword evidence="3" id="KW-1185">Reference proteome</keyword>
<feature type="transmembrane region" description="Helical" evidence="1">
    <location>
        <begin position="219"/>
        <end position="239"/>
    </location>
</feature>
<reference evidence="2" key="2">
    <citation type="journal article" date="2021" name="Genome Biol. Evol.">
        <title>Developing a high-quality reference genome for a parasitic bivalve with doubly uniparental inheritance (Bivalvia: Unionida).</title>
        <authorList>
            <person name="Smith C.H."/>
        </authorList>
    </citation>
    <scope>NUCLEOTIDE SEQUENCE</scope>
    <source>
        <strain evidence="2">CHS0354</strain>
        <tissue evidence="2">Mantle</tissue>
    </source>
</reference>
<sequence length="277" mass="31284">MWKFDAMTMVPNDMQGVNYDRHVFKLILVLATIFMTAYILGISIPYWFVLQENVSNFSRCISSNYYGNYDSFRNGNNDKDMDNNQVMLMVRSSLWYLLIHVRSNSDQVSTFILFIGIHSSPYGNQEGVVSVNDKPIVTSEQPNSLACLMMFALLAFGLVSGWRASMKPSRRIFYGISVICIVLGTTIWIAVAMQNGKNNVILVAVEHCSYSGQVMTAPFLHLLMGSLGMLALVFGLLLIHFSTLTSFSIPDWTELHPHNIEKSERSSRAPMEGLFNY</sequence>
<feature type="transmembrane region" description="Helical" evidence="1">
    <location>
        <begin position="143"/>
        <end position="160"/>
    </location>
</feature>
<keyword evidence="1" id="KW-1133">Transmembrane helix</keyword>
<feature type="transmembrane region" description="Helical" evidence="1">
    <location>
        <begin position="23"/>
        <end position="48"/>
    </location>
</feature>
<name>A0AAE0T5Y7_9BIVA</name>
<reference evidence="2" key="1">
    <citation type="journal article" date="2021" name="Genome Biol. Evol.">
        <title>A High-Quality Reference Genome for a Parasitic Bivalve with Doubly Uniparental Inheritance (Bivalvia: Unionida).</title>
        <authorList>
            <person name="Smith C.H."/>
        </authorList>
    </citation>
    <scope>NUCLEOTIDE SEQUENCE</scope>
    <source>
        <strain evidence="2">CHS0354</strain>
    </source>
</reference>
<organism evidence="2 3">
    <name type="scientific">Potamilus streckersoni</name>
    <dbReference type="NCBI Taxonomy" id="2493646"/>
    <lineage>
        <taxon>Eukaryota</taxon>
        <taxon>Metazoa</taxon>
        <taxon>Spiralia</taxon>
        <taxon>Lophotrochozoa</taxon>
        <taxon>Mollusca</taxon>
        <taxon>Bivalvia</taxon>
        <taxon>Autobranchia</taxon>
        <taxon>Heteroconchia</taxon>
        <taxon>Palaeoheterodonta</taxon>
        <taxon>Unionida</taxon>
        <taxon>Unionoidea</taxon>
        <taxon>Unionidae</taxon>
        <taxon>Ambleminae</taxon>
        <taxon>Lampsilini</taxon>
        <taxon>Potamilus</taxon>
    </lineage>
</organism>